<keyword evidence="1" id="KW-0472">Membrane</keyword>
<keyword evidence="1" id="KW-1133">Transmembrane helix</keyword>
<evidence type="ECO:0000313" key="3">
    <source>
        <dbReference type="EnsemblProtists" id="EKX39128"/>
    </source>
</evidence>
<reference evidence="4" key="2">
    <citation type="submission" date="2012-11" db="EMBL/GenBank/DDBJ databases">
        <authorList>
            <person name="Kuo A."/>
            <person name="Curtis B.A."/>
            <person name="Tanifuji G."/>
            <person name="Burki F."/>
            <person name="Gruber A."/>
            <person name="Irimia M."/>
            <person name="Maruyama S."/>
            <person name="Arias M.C."/>
            <person name="Ball S.G."/>
            <person name="Gile G.H."/>
            <person name="Hirakawa Y."/>
            <person name="Hopkins J.F."/>
            <person name="Rensing S.A."/>
            <person name="Schmutz J."/>
            <person name="Symeonidi A."/>
            <person name="Elias M."/>
            <person name="Eveleigh R.J."/>
            <person name="Herman E.K."/>
            <person name="Klute M.J."/>
            <person name="Nakayama T."/>
            <person name="Obornik M."/>
            <person name="Reyes-Prieto A."/>
            <person name="Armbrust E.V."/>
            <person name="Aves S.J."/>
            <person name="Beiko R.G."/>
            <person name="Coutinho P."/>
            <person name="Dacks J.B."/>
            <person name="Durnford D.G."/>
            <person name="Fast N.M."/>
            <person name="Green B.R."/>
            <person name="Grisdale C."/>
            <person name="Hempe F."/>
            <person name="Henrissat B."/>
            <person name="Hoppner M.P."/>
            <person name="Ishida K.-I."/>
            <person name="Kim E."/>
            <person name="Koreny L."/>
            <person name="Kroth P.G."/>
            <person name="Liu Y."/>
            <person name="Malik S.-B."/>
            <person name="Maier U.G."/>
            <person name="McRose D."/>
            <person name="Mock T."/>
            <person name="Neilson J.A."/>
            <person name="Onodera N.T."/>
            <person name="Poole A.M."/>
            <person name="Pritham E.J."/>
            <person name="Richards T.A."/>
            <person name="Rocap G."/>
            <person name="Roy S.W."/>
            <person name="Sarai C."/>
            <person name="Schaack S."/>
            <person name="Shirato S."/>
            <person name="Slamovits C.H."/>
            <person name="Spencer D.F."/>
            <person name="Suzuki S."/>
            <person name="Worden A.Z."/>
            <person name="Zauner S."/>
            <person name="Barry K."/>
            <person name="Bell C."/>
            <person name="Bharti A.K."/>
            <person name="Crow J.A."/>
            <person name="Grimwood J."/>
            <person name="Kramer R."/>
            <person name="Lindquist E."/>
            <person name="Lucas S."/>
            <person name="Salamov A."/>
            <person name="McFadden G.I."/>
            <person name="Lane C.E."/>
            <person name="Keeling P.J."/>
            <person name="Gray M.W."/>
            <person name="Grigoriev I.V."/>
            <person name="Archibald J.M."/>
        </authorList>
    </citation>
    <scope>NUCLEOTIDE SEQUENCE</scope>
    <source>
        <strain evidence="4">CCMP2712</strain>
    </source>
</reference>
<evidence type="ECO:0000313" key="2">
    <source>
        <dbReference type="EMBL" id="EKX39128.1"/>
    </source>
</evidence>
<dbReference type="EMBL" id="JH993042">
    <property type="protein sequence ID" value="EKX39128.1"/>
    <property type="molecule type" value="Genomic_DNA"/>
</dbReference>
<keyword evidence="1" id="KW-0812">Transmembrane</keyword>
<accession>L1ISB1</accession>
<dbReference type="AlphaFoldDB" id="L1ISB1"/>
<sequence length="263" mass="29050">MAGGDAVTAREKMQKMSRSSFKRKCAENGIVVPLKALERNIARSPAIAREVLAYRTRNKLITYRQDTADTFTAVIVVHDGERVEAAGDPSSWPPHTIERVLKGELFLAQARLGYGREGITLGRRKGGRTLRLRGMESLTLSREFCDELSLQLESSRRPPMSLRGEAKEERATGALEHDGVVEAVEAGRTCNGDVSKGVEAGGPRAKVMVNGRDVEHNNTQHKENPSLAACVILVLLVIGLYWIFSDALWRWFQLQGGLVPFVL</sequence>
<dbReference type="EnsemblProtists" id="EKX39128">
    <property type="protein sequence ID" value="EKX39128"/>
    <property type="gene ID" value="GUITHDRAFT_143735"/>
</dbReference>
<feature type="transmembrane region" description="Helical" evidence="1">
    <location>
        <begin position="226"/>
        <end position="244"/>
    </location>
</feature>
<dbReference type="KEGG" id="gtt:GUITHDRAFT_143735"/>
<dbReference type="GeneID" id="17295868"/>
<dbReference type="RefSeq" id="XP_005826108.1">
    <property type="nucleotide sequence ID" value="XM_005826051.1"/>
</dbReference>
<name>L1ISB1_GUITC</name>
<dbReference type="HOGENOM" id="CLU_1059407_0_0_1"/>
<proteinExistence type="predicted"/>
<dbReference type="PaxDb" id="55529-EKX39128"/>
<evidence type="ECO:0000256" key="1">
    <source>
        <dbReference type="SAM" id="Phobius"/>
    </source>
</evidence>
<reference evidence="2 4" key="1">
    <citation type="journal article" date="2012" name="Nature">
        <title>Algal genomes reveal evolutionary mosaicism and the fate of nucleomorphs.</title>
        <authorList>
            <consortium name="DOE Joint Genome Institute"/>
            <person name="Curtis B.A."/>
            <person name="Tanifuji G."/>
            <person name="Burki F."/>
            <person name="Gruber A."/>
            <person name="Irimia M."/>
            <person name="Maruyama S."/>
            <person name="Arias M.C."/>
            <person name="Ball S.G."/>
            <person name="Gile G.H."/>
            <person name="Hirakawa Y."/>
            <person name="Hopkins J.F."/>
            <person name="Kuo A."/>
            <person name="Rensing S.A."/>
            <person name="Schmutz J."/>
            <person name="Symeonidi A."/>
            <person name="Elias M."/>
            <person name="Eveleigh R.J."/>
            <person name="Herman E.K."/>
            <person name="Klute M.J."/>
            <person name="Nakayama T."/>
            <person name="Obornik M."/>
            <person name="Reyes-Prieto A."/>
            <person name="Armbrust E.V."/>
            <person name="Aves S.J."/>
            <person name="Beiko R.G."/>
            <person name="Coutinho P."/>
            <person name="Dacks J.B."/>
            <person name="Durnford D.G."/>
            <person name="Fast N.M."/>
            <person name="Green B.R."/>
            <person name="Grisdale C.J."/>
            <person name="Hempel F."/>
            <person name="Henrissat B."/>
            <person name="Hoppner M.P."/>
            <person name="Ishida K."/>
            <person name="Kim E."/>
            <person name="Koreny L."/>
            <person name="Kroth P.G."/>
            <person name="Liu Y."/>
            <person name="Malik S.B."/>
            <person name="Maier U.G."/>
            <person name="McRose D."/>
            <person name="Mock T."/>
            <person name="Neilson J.A."/>
            <person name="Onodera N.T."/>
            <person name="Poole A.M."/>
            <person name="Pritham E.J."/>
            <person name="Richards T.A."/>
            <person name="Rocap G."/>
            <person name="Roy S.W."/>
            <person name="Sarai C."/>
            <person name="Schaack S."/>
            <person name="Shirato S."/>
            <person name="Slamovits C.H."/>
            <person name="Spencer D.F."/>
            <person name="Suzuki S."/>
            <person name="Worden A.Z."/>
            <person name="Zauner S."/>
            <person name="Barry K."/>
            <person name="Bell C."/>
            <person name="Bharti A.K."/>
            <person name="Crow J.A."/>
            <person name="Grimwood J."/>
            <person name="Kramer R."/>
            <person name="Lindquist E."/>
            <person name="Lucas S."/>
            <person name="Salamov A."/>
            <person name="McFadden G.I."/>
            <person name="Lane C.E."/>
            <person name="Keeling P.J."/>
            <person name="Gray M.W."/>
            <person name="Grigoriev I.V."/>
            <person name="Archibald J.M."/>
        </authorList>
    </citation>
    <scope>NUCLEOTIDE SEQUENCE</scope>
    <source>
        <strain evidence="2 4">CCMP2712</strain>
    </source>
</reference>
<evidence type="ECO:0000313" key="4">
    <source>
        <dbReference type="Proteomes" id="UP000011087"/>
    </source>
</evidence>
<reference evidence="3" key="3">
    <citation type="submission" date="2015-06" db="UniProtKB">
        <authorList>
            <consortium name="EnsemblProtists"/>
        </authorList>
    </citation>
    <scope>IDENTIFICATION</scope>
</reference>
<keyword evidence="4" id="KW-1185">Reference proteome</keyword>
<gene>
    <name evidence="2" type="ORF">GUITHDRAFT_143735</name>
</gene>
<organism evidence="2">
    <name type="scientific">Guillardia theta (strain CCMP2712)</name>
    <name type="common">Cryptophyte</name>
    <dbReference type="NCBI Taxonomy" id="905079"/>
    <lineage>
        <taxon>Eukaryota</taxon>
        <taxon>Cryptophyceae</taxon>
        <taxon>Pyrenomonadales</taxon>
        <taxon>Geminigeraceae</taxon>
        <taxon>Guillardia</taxon>
    </lineage>
</organism>
<protein>
    <submittedName>
        <fullName evidence="2 3">Uncharacterized protein</fullName>
    </submittedName>
</protein>
<dbReference type="Proteomes" id="UP000011087">
    <property type="component" value="Unassembled WGS sequence"/>
</dbReference>